<gene>
    <name evidence="2" type="ORF">TVAG_453950</name>
</gene>
<dbReference type="AlphaFoldDB" id="A2DPX1"/>
<dbReference type="RefSeq" id="XP_001329702.1">
    <property type="nucleotide sequence ID" value="XM_001329667.1"/>
</dbReference>
<sequence>MSDKGDVELSVSDSGSENEKKQKKQKETDEPNIVVDGQKEVHINVSDSDSDKDGSIDAQENKGVKTNPSKDPEIKPDTGKKEAKKDAQSQCCLLL</sequence>
<dbReference type="VEuPathDB" id="TrichDB:TVAGG3_0552430"/>
<keyword evidence="3" id="KW-1185">Reference proteome</keyword>
<evidence type="ECO:0000313" key="3">
    <source>
        <dbReference type="Proteomes" id="UP000001542"/>
    </source>
</evidence>
<organism evidence="2 3">
    <name type="scientific">Trichomonas vaginalis (strain ATCC PRA-98 / G3)</name>
    <dbReference type="NCBI Taxonomy" id="412133"/>
    <lineage>
        <taxon>Eukaryota</taxon>
        <taxon>Metamonada</taxon>
        <taxon>Parabasalia</taxon>
        <taxon>Trichomonadida</taxon>
        <taxon>Trichomonadidae</taxon>
        <taxon>Trichomonas</taxon>
    </lineage>
</organism>
<dbReference type="InParanoid" id="A2DPX1"/>
<feature type="compositionally biased region" description="Basic and acidic residues" evidence="1">
    <location>
        <begin position="17"/>
        <end position="29"/>
    </location>
</feature>
<dbReference type="EMBL" id="DS113229">
    <property type="protein sequence ID" value="EAY17567.1"/>
    <property type="molecule type" value="Genomic_DNA"/>
</dbReference>
<name>A2DPX1_TRIV3</name>
<feature type="compositionally biased region" description="Basic and acidic residues" evidence="1">
    <location>
        <begin position="49"/>
        <end position="87"/>
    </location>
</feature>
<feature type="region of interest" description="Disordered" evidence="1">
    <location>
        <begin position="1"/>
        <end position="95"/>
    </location>
</feature>
<accession>A2DPX1</accession>
<protein>
    <submittedName>
        <fullName evidence="2">Uncharacterized protein</fullName>
    </submittedName>
</protein>
<dbReference type="VEuPathDB" id="TrichDB:TVAG_453950"/>
<evidence type="ECO:0000313" key="2">
    <source>
        <dbReference type="EMBL" id="EAY17567.1"/>
    </source>
</evidence>
<evidence type="ECO:0000256" key="1">
    <source>
        <dbReference type="SAM" id="MobiDB-lite"/>
    </source>
</evidence>
<reference evidence="2" key="1">
    <citation type="submission" date="2006-10" db="EMBL/GenBank/DDBJ databases">
        <authorList>
            <person name="Amadeo P."/>
            <person name="Zhao Q."/>
            <person name="Wortman J."/>
            <person name="Fraser-Liggett C."/>
            <person name="Carlton J."/>
        </authorList>
    </citation>
    <scope>NUCLEOTIDE SEQUENCE</scope>
    <source>
        <strain evidence="2">G3</strain>
    </source>
</reference>
<dbReference type="KEGG" id="tva:4775584"/>
<dbReference type="Proteomes" id="UP000001542">
    <property type="component" value="Unassembled WGS sequence"/>
</dbReference>
<reference evidence="2" key="2">
    <citation type="journal article" date="2007" name="Science">
        <title>Draft genome sequence of the sexually transmitted pathogen Trichomonas vaginalis.</title>
        <authorList>
            <person name="Carlton J.M."/>
            <person name="Hirt R.P."/>
            <person name="Silva J.C."/>
            <person name="Delcher A.L."/>
            <person name="Schatz M."/>
            <person name="Zhao Q."/>
            <person name="Wortman J.R."/>
            <person name="Bidwell S.L."/>
            <person name="Alsmark U.C.M."/>
            <person name="Besteiro S."/>
            <person name="Sicheritz-Ponten T."/>
            <person name="Noel C.J."/>
            <person name="Dacks J.B."/>
            <person name="Foster P.G."/>
            <person name="Simillion C."/>
            <person name="Van de Peer Y."/>
            <person name="Miranda-Saavedra D."/>
            <person name="Barton G.J."/>
            <person name="Westrop G.D."/>
            <person name="Mueller S."/>
            <person name="Dessi D."/>
            <person name="Fiori P.L."/>
            <person name="Ren Q."/>
            <person name="Paulsen I."/>
            <person name="Zhang H."/>
            <person name="Bastida-Corcuera F.D."/>
            <person name="Simoes-Barbosa A."/>
            <person name="Brown M.T."/>
            <person name="Hayes R.D."/>
            <person name="Mukherjee M."/>
            <person name="Okumura C.Y."/>
            <person name="Schneider R."/>
            <person name="Smith A.J."/>
            <person name="Vanacova S."/>
            <person name="Villalvazo M."/>
            <person name="Haas B.J."/>
            <person name="Pertea M."/>
            <person name="Feldblyum T.V."/>
            <person name="Utterback T.R."/>
            <person name="Shu C.L."/>
            <person name="Osoegawa K."/>
            <person name="de Jong P.J."/>
            <person name="Hrdy I."/>
            <person name="Horvathova L."/>
            <person name="Zubacova Z."/>
            <person name="Dolezal P."/>
            <person name="Malik S.B."/>
            <person name="Logsdon J.M. Jr."/>
            <person name="Henze K."/>
            <person name="Gupta A."/>
            <person name="Wang C.C."/>
            <person name="Dunne R.L."/>
            <person name="Upcroft J.A."/>
            <person name="Upcroft P."/>
            <person name="White O."/>
            <person name="Salzberg S.L."/>
            <person name="Tang P."/>
            <person name="Chiu C.-H."/>
            <person name="Lee Y.-S."/>
            <person name="Embley T.M."/>
            <person name="Coombs G.H."/>
            <person name="Mottram J.C."/>
            <person name="Tachezy J."/>
            <person name="Fraser-Liggett C.M."/>
            <person name="Johnson P.J."/>
        </authorList>
    </citation>
    <scope>NUCLEOTIDE SEQUENCE [LARGE SCALE GENOMIC DNA]</scope>
    <source>
        <strain evidence="2">G3</strain>
    </source>
</reference>
<proteinExistence type="predicted"/>